<dbReference type="EMBL" id="DS016983">
    <property type="protein sequence ID" value="KMU83470.1"/>
    <property type="molecule type" value="Genomic_DNA"/>
</dbReference>
<accession>A0A0J8RE13</accession>
<gene>
    <name evidence="1" type="ORF">CIHG_01252</name>
</gene>
<proteinExistence type="predicted"/>
<name>A0A0J8RE13_COCIT</name>
<sequence>MRGGERCCMSRWYTRPLTWVASGEKERAEAARSLIVHWVQNRSATCNGLYQQPARDDVILQVEIRLQEGVHLPHRQHSTPMSLYCCVIQTSESLAQVAPPRRRESVYRSPSKTIQAKRREEVGWDWGGATSRICAFSSLDGLLGHCRGHSAVLPERGGQPPNTDMFQWFQPASWGFEGGGHADTFKVWNGPVRGWQPFPFLVPLVNTGFTNAPFIILDYEVQLMDTRNKPISIHYCGRLNSGVKNAASRFPSIREPVAPVVLQTTDCPQKVVPRSTVITIINAREPISRFREATASERLHLCLSQHLPLWINVMGARLRAVSSLPALDISSLCSIGIIEKATRQVTHSQNRDNALHIELLYIAILPNGFYPRRFKMELSTAATPSQTRQTHPEVFDIFGKTGGERAIGMGESDPNLNGAIKRDCDWDIPGTGRQDGRELLPGGDNPGGHVSIRHLVSDALVFSFNTSQGCRAIPGLGPIEGDHWLKRIERRSAIIRFGEHRTIPVRLVAAQPGLYF</sequence>
<dbReference type="Proteomes" id="UP000054563">
    <property type="component" value="Unassembled WGS sequence"/>
</dbReference>
<evidence type="ECO:0000313" key="1">
    <source>
        <dbReference type="EMBL" id="KMU83470.1"/>
    </source>
</evidence>
<dbReference type="VEuPathDB" id="FungiDB:CIHG_01252"/>
<organism evidence="1 2">
    <name type="scientific">Coccidioides immitis H538.4</name>
    <dbReference type="NCBI Taxonomy" id="396776"/>
    <lineage>
        <taxon>Eukaryota</taxon>
        <taxon>Fungi</taxon>
        <taxon>Dikarya</taxon>
        <taxon>Ascomycota</taxon>
        <taxon>Pezizomycotina</taxon>
        <taxon>Eurotiomycetes</taxon>
        <taxon>Eurotiomycetidae</taxon>
        <taxon>Onygenales</taxon>
        <taxon>Onygenaceae</taxon>
        <taxon>Coccidioides</taxon>
    </lineage>
</organism>
<reference evidence="2" key="1">
    <citation type="journal article" date="2010" name="Genome Res.">
        <title>Population genomic sequencing of Coccidioides fungi reveals recent hybridization and transposon control.</title>
        <authorList>
            <person name="Neafsey D.E."/>
            <person name="Barker B.M."/>
            <person name="Sharpton T.J."/>
            <person name="Stajich J.E."/>
            <person name="Park D.J."/>
            <person name="Whiston E."/>
            <person name="Hung C.-Y."/>
            <person name="McMahan C."/>
            <person name="White J."/>
            <person name="Sykes S."/>
            <person name="Heiman D."/>
            <person name="Young S."/>
            <person name="Zeng Q."/>
            <person name="Abouelleil A."/>
            <person name="Aftuck L."/>
            <person name="Bessette D."/>
            <person name="Brown A."/>
            <person name="FitzGerald M."/>
            <person name="Lui A."/>
            <person name="Macdonald J.P."/>
            <person name="Priest M."/>
            <person name="Orbach M.J."/>
            <person name="Galgiani J.N."/>
            <person name="Kirkland T.N."/>
            <person name="Cole G.T."/>
            <person name="Birren B.W."/>
            <person name="Henn M.R."/>
            <person name="Taylor J.W."/>
            <person name="Rounsley S.D."/>
        </authorList>
    </citation>
    <scope>NUCLEOTIDE SEQUENCE [LARGE SCALE GENOMIC DNA]</scope>
    <source>
        <strain evidence="2">H538.4</strain>
    </source>
</reference>
<evidence type="ECO:0000313" key="2">
    <source>
        <dbReference type="Proteomes" id="UP000054563"/>
    </source>
</evidence>
<protein>
    <submittedName>
        <fullName evidence="1">Uncharacterized protein</fullName>
    </submittedName>
</protein>
<dbReference type="AlphaFoldDB" id="A0A0J8RE13"/>